<organism evidence="3 4">
    <name type="scientific">Noviherbaspirillum pedocola</name>
    <dbReference type="NCBI Taxonomy" id="2801341"/>
    <lineage>
        <taxon>Bacteria</taxon>
        <taxon>Pseudomonadati</taxon>
        <taxon>Pseudomonadota</taxon>
        <taxon>Betaproteobacteria</taxon>
        <taxon>Burkholderiales</taxon>
        <taxon>Oxalobacteraceae</taxon>
        <taxon>Noviherbaspirillum</taxon>
    </lineage>
</organism>
<feature type="transmembrane region" description="Helical" evidence="2">
    <location>
        <begin position="40"/>
        <end position="65"/>
    </location>
</feature>
<evidence type="ECO:0008006" key="5">
    <source>
        <dbReference type="Google" id="ProtNLM"/>
    </source>
</evidence>
<evidence type="ECO:0000313" key="4">
    <source>
        <dbReference type="Proteomes" id="UP000622890"/>
    </source>
</evidence>
<feature type="compositionally biased region" description="Basic and acidic residues" evidence="1">
    <location>
        <begin position="703"/>
        <end position="731"/>
    </location>
</feature>
<comment type="caution">
    <text evidence="3">The sequence shown here is derived from an EMBL/GenBank/DDBJ whole genome shotgun (WGS) entry which is preliminary data.</text>
</comment>
<gene>
    <name evidence="3" type="ORF">JJB74_30285</name>
</gene>
<dbReference type="RefSeq" id="WP_200598294.1">
    <property type="nucleotide sequence ID" value="NZ_JAEPBG010000030.1"/>
</dbReference>
<feature type="transmembrane region" description="Helical" evidence="2">
    <location>
        <begin position="7"/>
        <end position="28"/>
    </location>
</feature>
<reference evidence="3" key="1">
    <citation type="submission" date="2021-01" db="EMBL/GenBank/DDBJ databases">
        <title>Genome sequence of strain Noviherbaspirillum sp. DKR-6.</title>
        <authorList>
            <person name="Chaudhary D.K."/>
        </authorList>
    </citation>
    <scope>NUCLEOTIDE SEQUENCE</scope>
    <source>
        <strain evidence="3">DKR-6</strain>
    </source>
</reference>
<accession>A0A934T477</accession>
<name>A0A934T477_9BURK</name>
<dbReference type="EMBL" id="JAEPBG010000030">
    <property type="protein sequence ID" value="MBK4738923.1"/>
    <property type="molecule type" value="Genomic_DNA"/>
</dbReference>
<dbReference type="Gene3D" id="1.10.3210.10">
    <property type="entry name" value="Hypothetical protein af1432"/>
    <property type="match status" value="1"/>
</dbReference>
<keyword evidence="2" id="KW-0812">Transmembrane</keyword>
<sequence length="874" mass="94738">MNHKNPIIKATFIVFAFWWTVCNAYTLFTDPVWFWESLPAMRYGLFITVVGLLCGLVISAALIVLERSLALDRLKGGSFLGITSTIGPVPILAPPAKRVKAKECLPIESERVKQWIAANKETNPAYVALFMAVWETLSAHKTHPASHRKGGHGGRTLAEHCMAVADTALELAPGWSYDGVYIKRAGKTPKLIIAKRNAEYRFDPADPLIPILGLAHDIGKIEAYKLQPDGTVLTSESSSEQDDAGVKHDALGARILARIAEFWEIPPEDNRILSRVVAHYHHPSDFPVDKDGLALDDRMMALLEFLILADQTTGQRESGISAASANADAITETEGEEIYAAFVACVTEQGRINGTGNIEADKTFKIGQKHGNVVYLRDEALLRAMCKQLGVSIEVGRGRYILLNRILTVLEEKGILVTSHNSVDFKGYQPLYLVRFYHSETATALADWHQTIVIRPTSQHGDLHALLNLSPLATTAKIEGIYFAHLNKIADPAKLFDLVGKAFDDDVLQSVRKGIMAAGMPVEAVRTTTPAVEPRPAPEKPETAPIKVSPPNAGVLKIHATVTNTTPESVSPTPDLTSDETPFDWDNLDAQVKINGFDAGDIDGMPSNSPDAEITHEQPIISDVTPAGAESDDMDLLAPHVMVGSDATDFDAAMESDVLATSHIEPSAPTDEVGVIEPPAAADANGLDKSVDEPGHHTLGIPMDHDRGTAVQDVPRDPVSKYKKQKQAERNDANLEQLRQASNPSDFLQGLSASQTKKRAENGLVAYLGSGNNRKAPGRIKAAETGASSSDGLSEFKLEHSYEVFQKLVQRAVESGELHCLATLDGKHFVLQSMIEKAFPGQNIDERLPPALVERRSTSAGDVLLIPVAPLANG</sequence>
<feature type="region of interest" description="Disordered" evidence="1">
    <location>
        <begin position="527"/>
        <end position="551"/>
    </location>
</feature>
<keyword evidence="2" id="KW-0472">Membrane</keyword>
<dbReference type="CDD" id="cd09641">
    <property type="entry name" value="Cas3''_I"/>
    <property type="match status" value="1"/>
</dbReference>
<feature type="region of interest" description="Disordered" evidence="1">
    <location>
        <begin position="682"/>
        <end position="731"/>
    </location>
</feature>
<evidence type="ECO:0000313" key="3">
    <source>
        <dbReference type="EMBL" id="MBK4738923.1"/>
    </source>
</evidence>
<protein>
    <recommendedName>
        <fullName evidence="5">HD domain-containing protein</fullName>
    </recommendedName>
</protein>
<evidence type="ECO:0000256" key="2">
    <source>
        <dbReference type="SAM" id="Phobius"/>
    </source>
</evidence>
<feature type="transmembrane region" description="Helical" evidence="2">
    <location>
        <begin position="77"/>
        <end position="96"/>
    </location>
</feature>
<dbReference type="Proteomes" id="UP000622890">
    <property type="component" value="Unassembled WGS sequence"/>
</dbReference>
<keyword evidence="2" id="KW-1133">Transmembrane helix</keyword>
<dbReference type="SUPFAM" id="SSF109604">
    <property type="entry name" value="HD-domain/PDEase-like"/>
    <property type="match status" value="1"/>
</dbReference>
<proteinExistence type="predicted"/>
<keyword evidence="4" id="KW-1185">Reference proteome</keyword>
<dbReference type="AlphaFoldDB" id="A0A934T477"/>
<evidence type="ECO:0000256" key="1">
    <source>
        <dbReference type="SAM" id="MobiDB-lite"/>
    </source>
</evidence>